<organism evidence="11 12">
    <name type="scientific">Marchantia polymorpha subsp. ruderalis</name>
    <dbReference type="NCBI Taxonomy" id="1480154"/>
    <lineage>
        <taxon>Eukaryota</taxon>
        <taxon>Viridiplantae</taxon>
        <taxon>Streptophyta</taxon>
        <taxon>Embryophyta</taxon>
        <taxon>Marchantiophyta</taxon>
        <taxon>Marchantiopsida</taxon>
        <taxon>Marchantiidae</taxon>
        <taxon>Marchantiales</taxon>
        <taxon>Marchantiaceae</taxon>
        <taxon>Marchantia</taxon>
    </lineage>
</organism>
<evidence type="ECO:0000259" key="10">
    <source>
        <dbReference type="PROSITE" id="PS50893"/>
    </source>
</evidence>
<comment type="subcellular location">
    <subcellularLocation>
        <location evidence="1">Membrane</location>
        <topology evidence="1">Multi-pass membrane protein</topology>
    </subcellularLocation>
</comment>
<keyword evidence="2" id="KW-0813">Transport</keyword>
<dbReference type="EMBL" id="LVLJ01000349">
    <property type="protein sequence ID" value="OAE34700.1"/>
    <property type="molecule type" value="Genomic_DNA"/>
</dbReference>
<name>A0A176WNH6_MARPO</name>
<dbReference type="AlphaFoldDB" id="A0A176WNH6"/>
<dbReference type="GO" id="GO:0016887">
    <property type="term" value="F:ATP hydrolysis activity"/>
    <property type="evidence" value="ECO:0007669"/>
    <property type="project" value="InterPro"/>
</dbReference>
<protein>
    <recommendedName>
        <fullName evidence="10">ABC transporter domain-containing protein</fullName>
    </recommendedName>
</protein>
<keyword evidence="4" id="KW-0547">Nucleotide-binding</keyword>
<evidence type="ECO:0000256" key="9">
    <source>
        <dbReference type="SAM" id="Phobius"/>
    </source>
</evidence>
<dbReference type="Proteomes" id="UP000077202">
    <property type="component" value="Unassembled WGS sequence"/>
</dbReference>
<gene>
    <name evidence="11" type="ORF">AXG93_3205s1080</name>
</gene>
<dbReference type="SMART" id="SM00382">
    <property type="entry name" value="AAA"/>
    <property type="match status" value="1"/>
</dbReference>
<dbReference type="GO" id="GO:0005524">
    <property type="term" value="F:ATP binding"/>
    <property type="evidence" value="ECO:0007669"/>
    <property type="project" value="UniProtKB-KW"/>
</dbReference>
<evidence type="ECO:0000256" key="7">
    <source>
        <dbReference type="ARBA" id="ARBA00023136"/>
    </source>
</evidence>
<dbReference type="InterPro" id="IPR043926">
    <property type="entry name" value="ABCG_dom"/>
</dbReference>
<evidence type="ECO:0000313" key="12">
    <source>
        <dbReference type="Proteomes" id="UP000077202"/>
    </source>
</evidence>
<dbReference type="PROSITE" id="PS50893">
    <property type="entry name" value="ABC_TRANSPORTER_2"/>
    <property type="match status" value="1"/>
</dbReference>
<evidence type="ECO:0000256" key="3">
    <source>
        <dbReference type="ARBA" id="ARBA00022692"/>
    </source>
</evidence>
<keyword evidence="7 9" id="KW-0472">Membrane</keyword>
<evidence type="ECO:0000256" key="5">
    <source>
        <dbReference type="ARBA" id="ARBA00022840"/>
    </source>
</evidence>
<dbReference type="PANTHER" id="PTHR48041:SF41">
    <property type="entry name" value="ABC TRANSPORTER G FAMILY"/>
    <property type="match status" value="1"/>
</dbReference>
<evidence type="ECO:0000256" key="2">
    <source>
        <dbReference type="ARBA" id="ARBA00022448"/>
    </source>
</evidence>
<feature type="transmembrane region" description="Helical" evidence="9">
    <location>
        <begin position="473"/>
        <end position="497"/>
    </location>
</feature>
<feature type="domain" description="ABC transporter" evidence="10">
    <location>
        <begin position="67"/>
        <end position="310"/>
    </location>
</feature>
<dbReference type="GO" id="GO:0016020">
    <property type="term" value="C:membrane"/>
    <property type="evidence" value="ECO:0007669"/>
    <property type="project" value="UniProtKB-SubCell"/>
</dbReference>
<sequence>MEGIGQHIPTLLAAGLALVSLRIYPYSPSSENSVHHEHAKATITEIEDENDDLDTDNTDGSVKPVVVQWRNISCVLMDKAGEVGKTLLKNISGEAKPGRLLAIMGPSGSGKTSLINVLAGQLPASKQMRLNGHLLVNGRPVKNAKHTVAYVRQEDLFFSQLTVRETLSLAAELQLGKDVDKEKYVDDLLKRLGLGGCAGTIVGDKKVRGISGGEKKRLSIACELIASPSVIFADEPTTGLDAFQAEQVMETLRELAHDGHTVICSIHQPRGSIYAKFDDLMLLSNGSLVYMGPAGEKALTYFESIGYKCPEHVNPAEFFADLISIDYSTPEREEITRGKLASLVNTFSGRISESLYGKYESAADNSGVVVRSSSVKLVRPHVGWWKQFRILLRRAWLQVAAVNTAMAALTKTVNVFPKERTIVQQERTKGSYGLIPYLLSKLVAEAPISAAFPLAFAAVVYPMTGLHPTFSRFLRLSGIVTVEAFAASAMGLTVGAIAPTSEAASALGPSIMTVFIVFGGYYVNEENTPLVFRWIPKVSMIRWAFQALCINEFTGLKFLKEKSFDVENGEQALDRLSFGKSSLREAILQEGRIALFWYYLTYFFLKRNKPRYQKFEALPHPTALAECSRASGKSESDFAEDITDAANASADEDQASE</sequence>
<evidence type="ECO:0000256" key="4">
    <source>
        <dbReference type="ARBA" id="ARBA00022741"/>
    </source>
</evidence>
<reference evidence="11" key="1">
    <citation type="submission" date="2016-03" db="EMBL/GenBank/DDBJ databases">
        <title>Mechanisms controlling the formation of the plant cell surface in tip-growing cells are functionally conserved among land plants.</title>
        <authorList>
            <person name="Honkanen S."/>
            <person name="Jones V.A."/>
            <person name="Morieri G."/>
            <person name="Champion C."/>
            <person name="Hetherington A.J."/>
            <person name="Kelly S."/>
            <person name="Saint-Marcoux D."/>
            <person name="Proust H."/>
            <person name="Prescott H."/>
            <person name="Dolan L."/>
        </authorList>
    </citation>
    <scope>NUCLEOTIDE SEQUENCE [LARGE SCALE GENOMIC DNA]</scope>
    <source>
        <tissue evidence="11">Whole gametophyte</tissue>
    </source>
</reference>
<dbReference type="PROSITE" id="PS00211">
    <property type="entry name" value="ABC_TRANSPORTER_1"/>
    <property type="match status" value="1"/>
</dbReference>
<feature type="transmembrane region" description="Helical" evidence="9">
    <location>
        <begin position="586"/>
        <end position="605"/>
    </location>
</feature>
<feature type="transmembrane region" description="Helical" evidence="9">
    <location>
        <begin position="437"/>
        <end position="461"/>
    </location>
</feature>
<dbReference type="PANTHER" id="PTHR48041">
    <property type="entry name" value="ABC TRANSPORTER G FAMILY MEMBER 28"/>
    <property type="match status" value="1"/>
</dbReference>
<evidence type="ECO:0000256" key="6">
    <source>
        <dbReference type="ARBA" id="ARBA00022989"/>
    </source>
</evidence>
<keyword evidence="3 9" id="KW-0812">Transmembrane</keyword>
<dbReference type="GO" id="GO:0140359">
    <property type="term" value="F:ABC-type transporter activity"/>
    <property type="evidence" value="ECO:0007669"/>
    <property type="project" value="InterPro"/>
</dbReference>
<dbReference type="InterPro" id="IPR013525">
    <property type="entry name" value="ABC2_TM"/>
</dbReference>
<evidence type="ECO:0000256" key="1">
    <source>
        <dbReference type="ARBA" id="ARBA00004141"/>
    </source>
</evidence>
<dbReference type="InterPro" id="IPR003593">
    <property type="entry name" value="AAA+_ATPase"/>
</dbReference>
<dbReference type="CDD" id="cd03213">
    <property type="entry name" value="ABCG_EPDR"/>
    <property type="match status" value="1"/>
</dbReference>
<evidence type="ECO:0000256" key="8">
    <source>
        <dbReference type="SAM" id="MobiDB-lite"/>
    </source>
</evidence>
<dbReference type="Gene3D" id="3.40.50.300">
    <property type="entry name" value="P-loop containing nucleotide triphosphate hydrolases"/>
    <property type="match status" value="1"/>
</dbReference>
<feature type="transmembrane region" description="Helical" evidence="9">
    <location>
        <begin position="395"/>
        <end position="416"/>
    </location>
</feature>
<dbReference type="InterPro" id="IPR050352">
    <property type="entry name" value="ABCG_transporters"/>
</dbReference>
<feature type="region of interest" description="Disordered" evidence="8">
    <location>
        <begin position="635"/>
        <end position="657"/>
    </location>
</feature>
<feature type="transmembrane region" description="Helical" evidence="9">
    <location>
        <begin position="504"/>
        <end position="523"/>
    </location>
</feature>
<keyword evidence="5" id="KW-0067">ATP-binding</keyword>
<dbReference type="InterPro" id="IPR017871">
    <property type="entry name" value="ABC_transporter-like_CS"/>
</dbReference>
<keyword evidence="12" id="KW-1185">Reference proteome</keyword>
<dbReference type="Pfam" id="PF00005">
    <property type="entry name" value="ABC_tran"/>
    <property type="match status" value="1"/>
</dbReference>
<keyword evidence="6 9" id="KW-1133">Transmembrane helix</keyword>
<evidence type="ECO:0000313" key="11">
    <source>
        <dbReference type="EMBL" id="OAE34700.1"/>
    </source>
</evidence>
<dbReference type="InterPro" id="IPR027417">
    <property type="entry name" value="P-loop_NTPase"/>
</dbReference>
<dbReference type="Pfam" id="PF01061">
    <property type="entry name" value="ABC2_membrane"/>
    <property type="match status" value="1"/>
</dbReference>
<dbReference type="SUPFAM" id="SSF52540">
    <property type="entry name" value="P-loop containing nucleoside triphosphate hydrolases"/>
    <property type="match status" value="1"/>
</dbReference>
<dbReference type="Pfam" id="PF19055">
    <property type="entry name" value="ABC2_membrane_7"/>
    <property type="match status" value="1"/>
</dbReference>
<proteinExistence type="predicted"/>
<comment type="caution">
    <text evidence="11">The sequence shown here is derived from an EMBL/GenBank/DDBJ whole genome shotgun (WGS) entry which is preliminary data.</text>
</comment>
<accession>A0A176WNH6</accession>
<dbReference type="InterPro" id="IPR003439">
    <property type="entry name" value="ABC_transporter-like_ATP-bd"/>
</dbReference>
<dbReference type="FunFam" id="3.40.50.300:FF:000903">
    <property type="entry name" value="ABC transporter G family member 7"/>
    <property type="match status" value="1"/>
</dbReference>